<reference evidence="3" key="1">
    <citation type="journal article" date="2019" name="Int. J. Syst. Evol. Microbiol.">
        <title>The Global Catalogue of Microorganisms (GCM) 10K type strain sequencing project: providing services to taxonomists for standard genome sequencing and annotation.</title>
        <authorList>
            <consortium name="The Broad Institute Genomics Platform"/>
            <consortium name="The Broad Institute Genome Sequencing Center for Infectious Disease"/>
            <person name="Wu L."/>
            <person name="Ma J."/>
        </authorList>
    </citation>
    <scope>NUCLEOTIDE SEQUENCE [LARGE SCALE GENOMIC DNA]</scope>
    <source>
        <strain evidence="3">JCM 14718</strain>
    </source>
</reference>
<sequence length="433" mass="46292">MDNNNHETTRPTSQQDRRAAGLAVLEKLDQSGDRAALRTLLADMAPDFADLTVEVAYGDFWARPGLDLAQRELVTVAALCAMGRDRQLAGHIKSALAAGIDRTQIVEVLMQMAVYAGWPAAVNGLLAAKEVFAAHPGPTADGHHTFHVGTTRVTVVSDGHAYLPAAMFGGGIGEQQVAELLRGRGLPTDRVRISLNGLVLEHDDRLIVVDPGSGPPESAYAHGLAQPTQGRFLTHFLAAGFDPADVDLVLVQHGHQDHWGGLLTADGSLAFPHAQVGISEAEYLHWRDVGDFGKAQVPDDVAEAARAVGRELTAAIADRVSWLVDGKEVVPGLTAVAAPGHTCGHTALRLDDGGETLLIGGEFAHHEVIQLAEPDSYVVVDADNQQSRQSRRTLLHQAATNGWLVHAYHFSWPGLGKLVPRGDGWQLRPVAFS</sequence>
<gene>
    <name evidence="2" type="ORF">GCM10009765_80200</name>
</gene>
<dbReference type="PANTHER" id="PTHR33570:SF10">
    <property type="entry name" value="GAMMA-CARBOXYMUCONOLACTONE DECARBOXYLASE"/>
    <property type="match status" value="1"/>
</dbReference>
<dbReference type="InterPro" id="IPR052512">
    <property type="entry name" value="4CMD/NDH-1_regulator"/>
</dbReference>
<evidence type="ECO:0000313" key="3">
    <source>
        <dbReference type="Proteomes" id="UP001500618"/>
    </source>
</evidence>
<dbReference type="EMBL" id="BAAANY010000043">
    <property type="protein sequence ID" value="GAA1719811.1"/>
    <property type="molecule type" value="Genomic_DNA"/>
</dbReference>
<dbReference type="Proteomes" id="UP001500618">
    <property type="component" value="Unassembled WGS sequence"/>
</dbReference>
<dbReference type="CDD" id="cd07720">
    <property type="entry name" value="OPHC2-like_MBL-fold"/>
    <property type="match status" value="1"/>
</dbReference>
<organism evidence="2 3">
    <name type="scientific">Fodinicola feengrottensis</name>
    <dbReference type="NCBI Taxonomy" id="435914"/>
    <lineage>
        <taxon>Bacteria</taxon>
        <taxon>Bacillati</taxon>
        <taxon>Actinomycetota</taxon>
        <taxon>Actinomycetes</taxon>
        <taxon>Mycobacteriales</taxon>
        <taxon>Fodinicola</taxon>
    </lineage>
</organism>
<dbReference type="PANTHER" id="PTHR33570">
    <property type="entry name" value="4-CARBOXYMUCONOLACTONE DECARBOXYLASE FAMILY PROTEIN"/>
    <property type="match status" value="1"/>
</dbReference>
<dbReference type="SUPFAM" id="SSF69118">
    <property type="entry name" value="AhpD-like"/>
    <property type="match status" value="1"/>
</dbReference>
<dbReference type="SUPFAM" id="SSF56281">
    <property type="entry name" value="Metallo-hydrolase/oxidoreductase"/>
    <property type="match status" value="1"/>
</dbReference>
<proteinExistence type="predicted"/>
<feature type="domain" description="Metallo-beta-lactamase" evidence="1">
    <location>
        <begin position="194"/>
        <end position="409"/>
    </location>
</feature>
<dbReference type="InterPro" id="IPR003779">
    <property type="entry name" value="CMD-like"/>
</dbReference>
<name>A0ABP4V8M9_9ACTN</name>
<dbReference type="Gene3D" id="3.60.15.10">
    <property type="entry name" value="Ribonuclease Z/Hydroxyacylglutathione hydrolase-like"/>
    <property type="match status" value="1"/>
</dbReference>
<dbReference type="RefSeq" id="WP_163570957.1">
    <property type="nucleotide sequence ID" value="NZ_BAAANY010000043.1"/>
</dbReference>
<dbReference type="InterPro" id="IPR001279">
    <property type="entry name" value="Metallo-B-lactamas"/>
</dbReference>
<dbReference type="InterPro" id="IPR036866">
    <property type="entry name" value="RibonucZ/Hydroxyglut_hydro"/>
</dbReference>
<accession>A0ABP4V8M9</accession>
<dbReference type="Pfam" id="PF02627">
    <property type="entry name" value="CMD"/>
    <property type="match status" value="1"/>
</dbReference>
<evidence type="ECO:0000313" key="2">
    <source>
        <dbReference type="EMBL" id="GAA1719811.1"/>
    </source>
</evidence>
<evidence type="ECO:0000259" key="1">
    <source>
        <dbReference type="SMART" id="SM00849"/>
    </source>
</evidence>
<dbReference type="Pfam" id="PF00753">
    <property type="entry name" value="Lactamase_B"/>
    <property type="match status" value="1"/>
</dbReference>
<dbReference type="InterPro" id="IPR029032">
    <property type="entry name" value="AhpD-like"/>
</dbReference>
<dbReference type="Gene3D" id="1.20.1290.10">
    <property type="entry name" value="AhpD-like"/>
    <property type="match status" value="1"/>
</dbReference>
<keyword evidence="3" id="KW-1185">Reference proteome</keyword>
<dbReference type="SMART" id="SM00849">
    <property type="entry name" value="Lactamase_B"/>
    <property type="match status" value="1"/>
</dbReference>
<comment type="caution">
    <text evidence="2">The sequence shown here is derived from an EMBL/GenBank/DDBJ whole genome shotgun (WGS) entry which is preliminary data.</text>
</comment>
<protein>
    <recommendedName>
        <fullName evidence="1">Metallo-beta-lactamase domain-containing protein</fullName>
    </recommendedName>
</protein>